<feature type="region of interest" description="Disordered" evidence="10">
    <location>
        <begin position="312"/>
        <end position="351"/>
    </location>
</feature>
<keyword evidence="14" id="KW-1185">Reference proteome</keyword>
<dbReference type="Pfam" id="PF00225">
    <property type="entry name" value="Kinesin"/>
    <property type="match status" value="1"/>
</dbReference>
<feature type="coiled-coil region" evidence="9">
    <location>
        <begin position="409"/>
        <end position="436"/>
    </location>
</feature>
<feature type="compositionally biased region" description="Low complexity" evidence="10">
    <location>
        <begin position="324"/>
        <end position="347"/>
    </location>
</feature>
<feature type="compositionally biased region" description="Basic and acidic residues" evidence="10">
    <location>
        <begin position="618"/>
        <end position="628"/>
    </location>
</feature>
<dbReference type="PANTHER" id="PTHR47968">
    <property type="entry name" value="CENTROMERE PROTEIN E"/>
    <property type="match status" value="1"/>
</dbReference>
<keyword evidence="6" id="KW-0863">Zinc-finger</keyword>
<keyword evidence="2 8" id="KW-0547">Nucleotide-binding</keyword>
<evidence type="ECO:0000256" key="2">
    <source>
        <dbReference type="ARBA" id="ARBA00022741"/>
    </source>
</evidence>
<dbReference type="GO" id="GO:0008270">
    <property type="term" value="F:zinc ion binding"/>
    <property type="evidence" value="ECO:0007669"/>
    <property type="project" value="UniProtKB-KW"/>
</dbReference>
<dbReference type="PROSITE" id="PS00411">
    <property type="entry name" value="KINESIN_MOTOR_1"/>
    <property type="match status" value="1"/>
</dbReference>
<dbReference type="PROSITE" id="PS50089">
    <property type="entry name" value="ZF_RING_2"/>
    <property type="match status" value="1"/>
</dbReference>
<dbReference type="GO" id="GO:0005874">
    <property type="term" value="C:microtubule"/>
    <property type="evidence" value="ECO:0007669"/>
    <property type="project" value="UniProtKB-KW"/>
</dbReference>
<dbReference type="Pfam" id="PF13920">
    <property type="entry name" value="zf-C3HC4_3"/>
    <property type="match status" value="1"/>
</dbReference>
<evidence type="ECO:0000256" key="9">
    <source>
        <dbReference type="SAM" id="Coils"/>
    </source>
</evidence>
<dbReference type="EMBL" id="NMUH01000603">
    <property type="protein sequence ID" value="MQL82016.1"/>
    <property type="molecule type" value="Genomic_DNA"/>
</dbReference>
<dbReference type="PRINTS" id="PR00380">
    <property type="entry name" value="KINESINHEAVY"/>
</dbReference>
<comment type="similarity">
    <text evidence="7 8">Belongs to the TRAFAC class myosin-kinesin ATPase superfamily. Kinesin family.</text>
</comment>
<feature type="coiled-coil region" evidence="9">
    <location>
        <begin position="182"/>
        <end position="257"/>
    </location>
</feature>
<evidence type="ECO:0000259" key="11">
    <source>
        <dbReference type="PROSITE" id="PS50067"/>
    </source>
</evidence>
<dbReference type="Gene3D" id="3.40.850.10">
    <property type="entry name" value="Kinesin motor domain"/>
    <property type="match status" value="1"/>
</dbReference>
<evidence type="ECO:0000256" key="4">
    <source>
        <dbReference type="ARBA" id="ARBA00022946"/>
    </source>
</evidence>
<feature type="region of interest" description="Disordered" evidence="10">
    <location>
        <begin position="606"/>
        <end position="650"/>
    </location>
</feature>
<comment type="caution">
    <text evidence="13">The sequence shown here is derived from an EMBL/GenBank/DDBJ whole genome shotgun (WGS) entry which is preliminary data.</text>
</comment>
<dbReference type="PROSITE" id="PS50067">
    <property type="entry name" value="KINESIN_MOTOR_2"/>
    <property type="match status" value="1"/>
</dbReference>
<dbReference type="InterPro" id="IPR036961">
    <property type="entry name" value="Kinesin_motor_dom_sf"/>
</dbReference>
<evidence type="ECO:0000313" key="14">
    <source>
        <dbReference type="Proteomes" id="UP000652761"/>
    </source>
</evidence>
<evidence type="ECO:0000256" key="7">
    <source>
        <dbReference type="PROSITE-ProRule" id="PRU00283"/>
    </source>
</evidence>
<keyword evidence="6" id="KW-0862">Zinc</keyword>
<sequence length="855" mass="94566">MDGCFSLRLMRNGSNGPTLGSPSLGISTGTSGDDQYVGDSPLPQKTFDLLAMPDEIMIESSSRGDDYDGVIYSQLNLIDLAGSESSKTETTGLRRKEGSYINKSLLTLGTVIGKLSEGRASHVPYRDSKLTRLLQSSLSGRGHVSLICTVTPASSNMEETHNTLKFASRAKRVEIYASRNRIIDEKSLIKKYQREISKLKQELDQMRKGVGAVINQEEIINLRQKLEEGQVKMQSRLEEEEEAKAALMSRIQRLTKLILVSSKNTIPACLSDAPSHQLGNSLDDNSMDLLHASSPFGLESVGIQKNFLSSAVPSGDPFDVNHRTSSNKGSEEQSSVSSSVTESSQGGEIMGGGIGGFKINVTGMTASDQKDLLVEQMKMLAGEIALSTSALKRLMEHSGNDPDGSQTQIQNLEREMQEKQKQMRALELQINEISEKSMNNASLVELQQKVMSLMTQCSEKAFELELRTADNRILQDQLQEKCSVNKELLEKSKFLEQQLALAKDDQQVVASEQGLSEEISELKKLLKSQDSKYEKLNLEKCQLIDENNGLCVQNKKLADEALYAKELASSAAVELKSLAEEVTKLSLQNARQAKELLAAQEMAYSRSGNLQPGHGGNRRLESKNDTKLGRRSRPSSRGGDVPSELHDDVGSWNFDMDEMKMELQARKQREAALEAAIAEKETMEEEYKKKYDEAKKREAALENELASMWVLVAKLKKGVLGIPELNAEERSNHAIELMRGLKENTNENKETVLKEIPVMDGALKQANGQLNQSSELEPMLSRLKARIQEMKEKESEPLSNGDANSHVCKVCFEAPTAAVLLPCRHFCLCKPCSLACSECPLCRSKIVDRIITFTS</sequence>
<gene>
    <name evidence="13" type="ORF">Taro_014480</name>
</gene>
<accession>A0A843UIX0</accession>
<dbReference type="AlphaFoldDB" id="A0A843UIX0"/>
<protein>
    <recommendedName>
        <fullName evidence="8">Kinesin-like protein</fullName>
    </recommendedName>
</protein>
<dbReference type="FunFam" id="3.30.40.10:FF:000148">
    <property type="entry name" value="Kinesin-like protein KIN-7D, mitochondrial"/>
    <property type="match status" value="1"/>
</dbReference>
<dbReference type="InterPro" id="IPR013083">
    <property type="entry name" value="Znf_RING/FYVE/PHD"/>
</dbReference>
<dbReference type="InterPro" id="IPR001752">
    <property type="entry name" value="Kinesin_motor_dom"/>
</dbReference>
<dbReference type="SUPFAM" id="SSF57850">
    <property type="entry name" value="RING/U-box"/>
    <property type="match status" value="1"/>
</dbReference>
<dbReference type="OrthoDB" id="3176171at2759"/>
<feature type="compositionally biased region" description="Polar residues" evidence="10">
    <location>
        <begin position="16"/>
        <end position="33"/>
    </location>
</feature>
<dbReference type="InterPro" id="IPR027640">
    <property type="entry name" value="Kinesin-like_fam"/>
</dbReference>
<evidence type="ECO:0000256" key="10">
    <source>
        <dbReference type="SAM" id="MobiDB-lite"/>
    </source>
</evidence>
<keyword evidence="6" id="KW-0479">Metal-binding</keyword>
<feature type="domain" description="RING-type" evidence="12">
    <location>
        <begin position="808"/>
        <end position="843"/>
    </location>
</feature>
<dbReference type="GO" id="GO:0003777">
    <property type="term" value="F:microtubule motor activity"/>
    <property type="evidence" value="ECO:0007669"/>
    <property type="project" value="InterPro"/>
</dbReference>
<evidence type="ECO:0000256" key="5">
    <source>
        <dbReference type="ARBA" id="ARBA00023175"/>
    </source>
</evidence>
<feature type="coiled-coil region" evidence="9">
    <location>
        <begin position="485"/>
        <end position="539"/>
    </location>
</feature>
<keyword evidence="9" id="KW-0175">Coiled coil</keyword>
<proteinExistence type="inferred from homology"/>
<keyword evidence="3 8" id="KW-0067">ATP-binding</keyword>
<dbReference type="SUPFAM" id="SSF52540">
    <property type="entry name" value="P-loop containing nucleoside triphosphate hydrolases"/>
    <property type="match status" value="1"/>
</dbReference>
<dbReference type="PANTHER" id="PTHR47968:SF35">
    <property type="entry name" value="KINESIN-LIKE PROTEIN KIN-7D, MITOCHONDRIAL ISOFORM X1"/>
    <property type="match status" value="1"/>
</dbReference>
<reference evidence="13" key="1">
    <citation type="submission" date="2017-07" db="EMBL/GenBank/DDBJ databases">
        <title>Taro Niue Genome Assembly and Annotation.</title>
        <authorList>
            <person name="Atibalentja N."/>
            <person name="Keating K."/>
            <person name="Fields C.J."/>
        </authorList>
    </citation>
    <scope>NUCLEOTIDE SEQUENCE</scope>
    <source>
        <strain evidence="13">Niue_2</strain>
        <tissue evidence="13">Leaf</tissue>
    </source>
</reference>
<dbReference type="Proteomes" id="UP000652761">
    <property type="component" value="Unassembled WGS sequence"/>
</dbReference>
<dbReference type="GO" id="GO:0007018">
    <property type="term" value="P:microtubule-based movement"/>
    <property type="evidence" value="ECO:0007669"/>
    <property type="project" value="InterPro"/>
</dbReference>
<organism evidence="13 14">
    <name type="scientific">Colocasia esculenta</name>
    <name type="common">Wild taro</name>
    <name type="synonym">Arum esculentum</name>
    <dbReference type="NCBI Taxonomy" id="4460"/>
    <lineage>
        <taxon>Eukaryota</taxon>
        <taxon>Viridiplantae</taxon>
        <taxon>Streptophyta</taxon>
        <taxon>Embryophyta</taxon>
        <taxon>Tracheophyta</taxon>
        <taxon>Spermatophyta</taxon>
        <taxon>Magnoliopsida</taxon>
        <taxon>Liliopsida</taxon>
        <taxon>Araceae</taxon>
        <taxon>Aroideae</taxon>
        <taxon>Colocasieae</taxon>
        <taxon>Colocasia</taxon>
    </lineage>
</organism>
<dbReference type="CDD" id="cd16649">
    <property type="entry name" value="mRING-HC-C3HC5_CGRF1-like"/>
    <property type="match status" value="1"/>
</dbReference>
<name>A0A843UIX0_COLES</name>
<dbReference type="SMART" id="SM00129">
    <property type="entry name" value="KISc"/>
    <property type="match status" value="1"/>
</dbReference>
<keyword evidence="1 8" id="KW-0493">Microtubule</keyword>
<evidence type="ECO:0000256" key="1">
    <source>
        <dbReference type="ARBA" id="ARBA00022701"/>
    </source>
</evidence>
<evidence type="ECO:0000259" key="12">
    <source>
        <dbReference type="PROSITE" id="PS50089"/>
    </source>
</evidence>
<comment type="caution">
    <text evidence="7">Lacks conserved residue(s) required for the propagation of feature annotation.</text>
</comment>
<dbReference type="Gene3D" id="3.30.40.10">
    <property type="entry name" value="Zinc/RING finger domain, C3HC4 (zinc finger)"/>
    <property type="match status" value="1"/>
</dbReference>
<dbReference type="InterPro" id="IPR019821">
    <property type="entry name" value="Kinesin_motor_CS"/>
</dbReference>
<evidence type="ECO:0000313" key="13">
    <source>
        <dbReference type="EMBL" id="MQL82016.1"/>
    </source>
</evidence>
<dbReference type="GO" id="GO:0008017">
    <property type="term" value="F:microtubule binding"/>
    <property type="evidence" value="ECO:0007669"/>
    <property type="project" value="InterPro"/>
</dbReference>
<dbReference type="InterPro" id="IPR001841">
    <property type="entry name" value="Znf_RING"/>
</dbReference>
<evidence type="ECO:0000256" key="3">
    <source>
        <dbReference type="ARBA" id="ARBA00022840"/>
    </source>
</evidence>
<keyword evidence="5 8" id="KW-0505">Motor protein</keyword>
<dbReference type="GO" id="GO:0005524">
    <property type="term" value="F:ATP binding"/>
    <property type="evidence" value="ECO:0007669"/>
    <property type="project" value="UniProtKB-KW"/>
</dbReference>
<keyword evidence="4" id="KW-0809">Transit peptide</keyword>
<feature type="domain" description="Kinesin motor" evidence="11">
    <location>
        <begin position="1"/>
        <end position="173"/>
    </location>
</feature>
<dbReference type="InterPro" id="IPR027417">
    <property type="entry name" value="P-loop_NTPase"/>
</dbReference>
<evidence type="ECO:0000256" key="6">
    <source>
        <dbReference type="PROSITE-ProRule" id="PRU00175"/>
    </source>
</evidence>
<feature type="region of interest" description="Disordered" evidence="10">
    <location>
        <begin position="16"/>
        <end position="36"/>
    </location>
</feature>
<feature type="coiled-coil region" evidence="9">
    <location>
        <begin position="656"/>
        <end position="704"/>
    </location>
</feature>
<evidence type="ECO:0000256" key="8">
    <source>
        <dbReference type="RuleBase" id="RU000394"/>
    </source>
</evidence>